<dbReference type="Proteomes" id="UP000324585">
    <property type="component" value="Unassembled WGS sequence"/>
</dbReference>
<reference evidence="2" key="1">
    <citation type="journal article" date="2019" name="Nat. Commun.">
        <title>Expansion of phycobilisome linker gene families in mesophilic red algae.</title>
        <authorList>
            <person name="Lee J."/>
            <person name="Kim D."/>
            <person name="Bhattacharya D."/>
            <person name="Yoon H.S."/>
        </authorList>
    </citation>
    <scope>NUCLEOTIDE SEQUENCE [LARGE SCALE GENOMIC DNA]</scope>
    <source>
        <strain evidence="2">CCMP 1328</strain>
    </source>
</reference>
<evidence type="ECO:0000313" key="2">
    <source>
        <dbReference type="Proteomes" id="UP000324585"/>
    </source>
</evidence>
<dbReference type="PANTHER" id="PTHR35106:SF1">
    <property type="entry name" value="CHORD DOMAIN-CONTAINING PROTEIN"/>
    <property type="match status" value="1"/>
</dbReference>
<comment type="caution">
    <text evidence="1">The sequence shown here is derived from an EMBL/GenBank/DDBJ whole genome shotgun (WGS) entry which is preliminary data.</text>
</comment>
<organism evidence="1 2">
    <name type="scientific">Porphyridium purpureum</name>
    <name type="common">Red alga</name>
    <name type="synonym">Porphyridium cruentum</name>
    <dbReference type="NCBI Taxonomy" id="35688"/>
    <lineage>
        <taxon>Eukaryota</taxon>
        <taxon>Rhodophyta</taxon>
        <taxon>Bangiophyceae</taxon>
        <taxon>Porphyridiales</taxon>
        <taxon>Porphyridiaceae</taxon>
        <taxon>Porphyridium</taxon>
    </lineage>
</organism>
<accession>A0A5J4YUR4</accession>
<proteinExistence type="predicted"/>
<protein>
    <submittedName>
        <fullName evidence="1">Uncharacterized protein</fullName>
    </submittedName>
</protein>
<dbReference type="AlphaFoldDB" id="A0A5J4YUR4"/>
<dbReference type="EMBL" id="VRMN01000004">
    <property type="protein sequence ID" value="KAA8494572.1"/>
    <property type="molecule type" value="Genomic_DNA"/>
</dbReference>
<sequence length="147" mass="16436">MAAFVGLQPAGLVYSAGWRVEYSAERMAFGRSTGLRRGRGTQVSQRCAHTMQLRSRRAHGLYACQASDQVLASPAATLVLCRRCKQKFDPDNNTDKVCRYHTVHWAGRLNRVEPTETSGLEWMYFCCGATEQDAPGCEVDVHVSYDE</sequence>
<dbReference type="PANTHER" id="PTHR35106">
    <property type="entry name" value="BNAA07G25190D PROTEIN"/>
    <property type="match status" value="1"/>
</dbReference>
<dbReference type="OrthoDB" id="73371at2759"/>
<name>A0A5J4YUR4_PORPP</name>
<evidence type="ECO:0000313" key="1">
    <source>
        <dbReference type="EMBL" id="KAA8494572.1"/>
    </source>
</evidence>
<keyword evidence="2" id="KW-1185">Reference proteome</keyword>
<gene>
    <name evidence="1" type="ORF">FVE85_2813</name>
</gene>